<keyword evidence="3" id="KW-1185">Reference proteome</keyword>
<dbReference type="EMBL" id="CP151407">
    <property type="protein sequence ID" value="WZJ23398.1"/>
    <property type="molecule type" value="Genomic_DNA"/>
</dbReference>
<proteinExistence type="predicted"/>
<sequence length="89" mass="9565">MRSSVLLGAALFLLSTAAHPFSLNPFTWLVPKDTGNYASKVAASIKDTPACQKFKAEILSHNKGNPLKAKDNIPIIEAKRRANEAGCAK</sequence>
<evidence type="ECO:0000313" key="2">
    <source>
        <dbReference type="EMBL" id="WZJ23398.1"/>
    </source>
</evidence>
<keyword evidence="2" id="KW-0614">Plasmid</keyword>
<evidence type="ECO:0000313" key="3">
    <source>
        <dbReference type="Proteomes" id="UP001479520"/>
    </source>
</evidence>
<gene>
    <name evidence="2" type="ORF">AADV58_16710</name>
</gene>
<protein>
    <submittedName>
        <fullName evidence="2">Uncharacterized protein</fullName>
    </submittedName>
</protein>
<dbReference type="RefSeq" id="WP_341744730.1">
    <property type="nucleotide sequence ID" value="NZ_CP151407.1"/>
</dbReference>
<name>A0ABZ2XME6_9RHOO</name>
<geneLocation type="plasmid" evidence="2 3">
    <name>unnamed1</name>
</geneLocation>
<evidence type="ECO:0000256" key="1">
    <source>
        <dbReference type="SAM" id="SignalP"/>
    </source>
</evidence>
<accession>A0ABZ2XME6</accession>
<feature type="signal peptide" evidence="1">
    <location>
        <begin position="1"/>
        <end position="20"/>
    </location>
</feature>
<organism evidence="2 3">
    <name type="scientific">Azonexus hydrophilus</name>
    <dbReference type="NCBI Taxonomy" id="418702"/>
    <lineage>
        <taxon>Bacteria</taxon>
        <taxon>Pseudomonadati</taxon>
        <taxon>Pseudomonadota</taxon>
        <taxon>Betaproteobacteria</taxon>
        <taxon>Rhodocyclales</taxon>
        <taxon>Azonexaceae</taxon>
        <taxon>Azonexus</taxon>
    </lineage>
</organism>
<feature type="chain" id="PRO_5045899527" evidence="1">
    <location>
        <begin position="21"/>
        <end position="89"/>
    </location>
</feature>
<dbReference type="Proteomes" id="UP001479520">
    <property type="component" value="Plasmid unnamed1"/>
</dbReference>
<keyword evidence="1" id="KW-0732">Signal</keyword>
<reference evidence="2 3" key="1">
    <citation type="submission" date="2024-04" db="EMBL/GenBank/DDBJ databases">
        <title>Dissimilatory iodate-reducing microorganisms contribute to the enrichment of iodine in groundwater.</title>
        <authorList>
            <person name="Jiang Z."/>
        </authorList>
    </citation>
    <scope>NUCLEOTIDE SEQUENCE [LARGE SCALE GENOMIC DNA]</scope>
    <source>
        <strain evidence="2 3">NCP973</strain>
        <plasmid evidence="2 3">unnamed1</plasmid>
    </source>
</reference>